<proteinExistence type="predicted"/>
<evidence type="ECO:0000313" key="2">
    <source>
        <dbReference type="Proteomes" id="UP000887578"/>
    </source>
</evidence>
<feature type="chain" id="PRO_5037656124" evidence="1">
    <location>
        <begin position="20"/>
        <end position="127"/>
    </location>
</feature>
<sequence length="127" mass="13363">MFGLKSIILIFLCITLINADDGGLSDIPFNGTPDDVADAFRTKLAVELAEKEKTSTLNKKILSAIAGGHDIIAPVPTGILGAGIGPRIRDPRPIDINAAGGRPIDINLAGGRTFGNEITSLRSIMRL</sequence>
<reference evidence="3" key="1">
    <citation type="submission" date="2022-11" db="UniProtKB">
        <authorList>
            <consortium name="WormBaseParasite"/>
        </authorList>
    </citation>
    <scope>IDENTIFICATION</scope>
</reference>
<protein>
    <submittedName>
        <fullName evidence="3">Uncharacterized protein</fullName>
    </submittedName>
</protein>
<dbReference type="AlphaFoldDB" id="A0A914PXS6"/>
<organism evidence="2 3">
    <name type="scientific">Panagrolaimus davidi</name>
    <dbReference type="NCBI Taxonomy" id="227884"/>
    <lineage>
        <taxon>Eukaryota</taxon>
        <taxon>Metazoa</taxon>
        <taxon>Ecdysozoa</taxon>
        <taxon>Nematoda</taxon>
        <taxon>Chromadorea</taxon>
        <taxon>Rhabditida</taxon>
        <taxon>Tylenchina</taxon>
        <taxon>Panagrolaimomorpha</taxon>
        <taxon>Panagrolaimoidea</taxon>
        <taxon>Panagrolaimidae</taxon>
        <taxon>Panagrolaimus</taxon>
    </lineage>
</organism>
<evidence type="ECO:0000256" key="1">
    <source>
        <dbReference type="SAM" id="SignalP"/>
    </source>
</evidence>
<feature type="signal peptide" evidence="1">
    <location>
        <begin position="1"/>
        <end position="19"/>
    </location>
</feature>
<keyword evidence="1" id="KW-0732">Signal</keyword>
<accession>A0A914PXS6</accession>
<evidence type="ECO:0000313" key="3">
    <source>
        <dbReference type="WBParaSite" id="PDA_v2.g2317.t1"/>
    </source>
</evidence>
<keyword evidence="2" id="KW-1185">Reference proteome</keyword>
<name>A0A914PXS6_9BILA</name>
<dbReference type="WBParaSite" id="PDA_v2.g2317.t1">
    <property type="protein sequence ID" value="PDA_v2.g2317.t1"/>
    <property type="gene ID" value="PDA_v2.g2317"/>
</dbReference>
<dbReference type="Proteomes" id="UP000887578">
    <property type="component" value="Unplaced"/>
</dbReference>